<proteinExistence type="predicted"/>
<gene>
    <name evidence="2" type="ORF">MEUPH1_LOCUS3085</name>
</gene>
<dbReference type="Pfam" id="PF00650">
    <property type="entry name" value="CRAL_TRIO"/>
    <property type="match status" value="1"/>
</dbReference>
<dbReference type="Gene3D" id="1.10.8.20">
    <property type="entry name" value="N-terminal domain of phosphatidylinositol transfer protein sec14p"/>
    <property type="match status" value="1"/>
</dbReference>
<dbReference type="SUPFAM" id="SSF46938">
    <property type="entry name" value="CRAL/TRIO N-terminal domain"/>
    <property type="match status" value="1"/>
</dbReference>
<dbReference type="SMART" id="SM01100">
    <property type="entry name" value="CRAL_TRIO_N"/>
    <property type="match status" value="1"/>
</dbReference>
<dbReference type="GO" id="GO:0016020">
    <property type="term" value="C:membrane"/>
    <property type="evidence" value="ECO:0007669"/>
    <property type="project" value="TreeGrafter"/>
</dbReference>
<protein>
    <recommendedName>
        <fullName evidence="1">CRAL-TRIO domain-containing protein</fullName>
    </recommendedName>
</protein>
<dbReference type="AlphaFoldDB" id="A0AAV0VRE7"/>
<dbReference type="GO" id="GO:1902936">
    <property type="term" value="F:phosphatidylinositol bisphosphate binding"/>
    <property type="evidence" value="ECO:0007669"/>
    <property type="project" value="TreeGrafter"/>
</dbReference>
<reference evidence="2 3" key="1">
    <citation type="submission" date="2023-01" db="EMBL/GenBank/DDBJ databases">
        <authorList>
            <person name="Whitehead M."/>
        </authorList>
    </citation>
    <scope>NUCLEOTIDE SEQUENCE [LARGE SCALE GENOMIC DNA]</scope>
</reference>
<dbReference type="PRINTS" id="PR00180">
    <property type="entry name" value="CRETINALDHBP"/>
</dbReference>
<comment type="caution">
    <text evidence="2">The sequence shown here is derived from an EMBL/GenBank/DDBJ whole genome shotgun (WGS) entry which is preliminary data.</text>
</comment>
<dbReference type="Gene3D" id="3.40.525.10">
    <property type="entry name" value="CRAL-TRIO lipid binding domain"/>
    <property type="match status" value="1"/>
</dbReference>
<evidence type="ECO:0000259" key="1">
    <source>
        <dbReference type="PROSITE" id="PS50191"/>
    </source>
</evidence>
<name>A0AAV0VRE7_9HEMI</name>
<dbReference type="PROSITE" id="PS50191">
    <property type="entry name" value="CRAL_TRIO"/>
    <property type="match status" value="1"/>
</dbReference>
<dbReference type="SMART" id="SM00516">
    <property type="entry name" value="SEC14"/>
    <property type="match status" value="1"/>
</dbReference>
<dbReference type="SUPFAM" id="SSF52087">
    <property type="entry name" value="CRAL/TRIO domain"/>
    <property type="match status" value="1"/>
</dbReference>
<accession>A0AAV0VRE7</accession>
<dbReference type="InterPro" id="IPR001251">
    <property type="entry name" value="CRAL-TRIO_dom"/>
</dbReference>
<dbReference type="InterPro" id="IPR036865">
    <property type="entry name" value="CRAL-TRIO_dom_sf"/>
</dbReference>
<evidence type="ECO:0000313" key="2">
    <source>
        <dbReference type="EMBL" id="CAI6346145.1"/>
    </source>
</evidence>
<feature type="domain" description="CRAL-TRIO" evidence="1">
    <location>
        <begin position="171"/>
        <end position="335"/>
    </location>
</feature>
<dbReference type="Gene3D" id="1.20.5.1200">
    <property type="entry name" value="Alpha-tocopherol transfer"/>
    <property type="match status" value="1"/>
</dbReference>
<sequence>MQKHLKSIHFVKQCKEYSVPRHRKREYFKFYTVVDWHFHVCCNHLLFTNRLTTTAMSPTKASGITVDDDDQKKHTDDWWAGNEPCALPKHVQEVALIQLRENESARNQAISAFRQWILKNADIQNVNTDENFLLRFLRTKKFSLPMAQQMLLKYLNLRQRFSMYFMGLDCLIPSINELIDSGYMFVSPFRDNHGRRVIIGTARGFDLRKYSNRDLGVVHILTYETLLNDEVNQVMGFTHFGDLYSITPAYITLFAPNEFATLIKWGEQSIPMRHKAIHLLNVPLPIKFAYDYFQSRISPKLSARMKMYNSLSELHESLDKKVLPKEYGGEMPMAEMISLWKKELLANREKLIALDNMRLLSDKSIITRKTKADINHNLIAGFNQLSGSFRKLEVD</sequence>
<dbReference type="InterPro" id="IPR036273">
    <property type="entry name" value="CRAL/TRIO_N_dom_sf"/>
</dbReference>
<dbReference type="PANTHER" id="PTHR10174">
    <property type="entry name" value="ALPHA-TOCOPHEROL TRANSFER PROTEIN-RELATED"/>
    <property type="match status" value="1"/>
</dbReference>
<keyword evidence="3" id="KW-1185">Reference proteome</keyword>
<dbReference type="Proteomes" id="UP001160148">
    <property type="component" value="Unassembled WGS sequence"/>
</dbReference>
<dbReference type="InterPro" id="IPR011074">
    <property type="entry name" value="CRAL/TRIO_N_dom"/>
</dbReference>
<organism evidence="2 3">
    <name type="scientific">Macrosiphum euphorbiae</name>
    <name type="common">potato aphid</name>
    <dbReference type="NCBI Taxonomy" id="13131"/>
    <lineage>
        <taxon>Eukaryota</taxon>
        <taxon>Metazoa</taxon>
        <taxon>Ecdysozoa</taxon>
        <taxon>Arthropoda</taxon>
        <taxon>Hexapoda</taxon>
        <taxon>Insecta</taxon>
        <taxon>Pterygota</taxon>
        <taxon>Neoptera</taxon>
        <taxon>Paraneoptera</taxon>
        <taxon>Hemiptera</taxon>
        <taxon>Sternorrhyncha</taxon>
        <taxon>Aphidomorpha</taxon>
        <taxon>Aphidoidea</taxon>
        <taxon>Aphididae</taxon>
        <taxon>Macrosiphini</taxon>
        <taxon>Macrosiphum</taxon>
    </lineage>
</organism>
<dbReference type="EMBL" id="CARXXK010000001">
    <property type="protein sequence ID" value="CAI6346145.1"/>
    <property type="molecule type" value="Genomic_DNA"/>
</dbReference>
<dbReference type="PANTHER" id="PTHR10174:SF120">
    <property type="entry name" value="CELLULAR RETINALDEHYDE BINDING PROTEIN"/>
    <property type="match status" value="1"/>
</dbReference>
<evidence type="ECO:0000313" key="3">
    <source>
        <dbReference type="Proteomes" id="UP001160148"/>
    </source>
</evidence>
<dbReference type="CDD" id="cd00170">
    <property type="entry name" value="SEC14"/>
    <property type="match status" value="1"/>
</dbReference>